<dbReference type="NCBIfam" id="NF004829">
    <property type="entry name" value="PRK06183.1-3"/>
    <property type="match status" value="1"/>
</dbReference>
<evidence type="ECO:0000313" key="4">
    <source>
        <dbReference type="Proteomes" id="UP000253628"/>
    </source>
</evidence>
<accession>A0A366HD75</accession>
<gene>
    <name evidence="3" type="ORF">DFR37_105308</name>
</gene>
<name>A0A366HD75_9BURK</name>
<evidence type="ECO:0000256" key="1">
    <source>
        <dbReference type="ARBA" id="ARBA00023002"/>
    </source>
</evidence>
<dbReference type="InterPro" id="IPR036188">
    <property type="entry name" value="FAD/NAD-bd_sf"/>
</dbReference>
<dbReference type="Pfam" id="PF01494">
    <property type="entry name" value="FAD_binding_3"/>
    <property type="match status" value="1"/>
</dbReference>
<evidence type="ECO:0000313" key="3">
    <source>
        <dbReference type="EMBL" id="RBP39512.1"/>
    </source>
</evidence>
<evidence type="ECO:0000259" key="2">
    <source>
        <dbReference type="Pfam" id="PF01494"/>
    </source>
</evidence>
<dbReference type="RefSeq" id="WP_113933452.1">
    <property type="nucleotide sequence ID" value="NZ_JACCEU010000003.1"/>
</dbReference>
<dbReference type="PANTHER" id="PTHR43476:SF3">
    <property type="entry name" value="FAD-BINDING MONOOXYGENASE"/>
    <property type="match status" value="1"/>
</dbReference>
<dbReference type="AlphaFoldDB" id="A0A366HD75"/>
<dbReference type="GO" id="GO:0071949">
    <property type="term" value="F:FAD binding"/>
    <property type="evidence" value="ECO:0007669"/>
    <property type="project" value="InterPro"/>
</dbReference>
<reference evidence="3 4" key="1">
    <citation type="submission" date="2018-06" db="EMBL/GenBank/DDBJ databases">
        <title>Genomic Encyclopedia of Type Strains, Phase IV (KMG-IV): sequencing the most valuable type-strain genomes for metagenomic binning, comparative biology and taxonomic classification.</title>
        <authorList>
            <person name="Goeker M."/>
        </authorList>
    </citation>
    <scope>NUCLEOTIDE SEQUENCE [LARGE SCALE GENOMIC DNA]</scope>
    <source>
        <strain evidence="3 4">DSM 25520</strain>
    </source>
</reference>
<dbReference type="GO" id="GO:0008688">
    <property type="term" value="F:3-(3-hydroxyphenyl)propionate hydroxylase activity"/>
    <property type="evidence" value="ECO:0007669"/>
    <property type="project" value="TreeGrafter"/>
</dbReference>
<protein>
    <submittedName>
        <fullName evidence="3">Single-component resorcinol 4-hydroxylase</fullName>
    </submittedName>
</protein>
<dbReference type="PANTHER" id="PTHR43476">
    <property type="entry name" value="3-(3-HYDROXY-PHENYL)PROPIONATE/3-HYDROXYCINNAMIC ACID HYDROXYLASE"/>
    <property type="match status" value="1"/>
</dbReference>
<dbReference type="Gene3D" id="3.50.50.60">
    <property type="entry name" value="FAD/NAD(P)-binding domain"/>
    <property type="match status" value="1"/>
</dbReference>
<sequence length="528" mass="59377">MSDEIFDVVQIGYGPVGQALAAMLGQRGHNVAVFERHSSLYALPRAGHFDHEIMRIFQSVGCAEQIEEDVFPATKYQWRNGKGETLITFDWDQVGVSGWMSDYLMFQPYLENALHHAVQQYPTVSVNHGWEAVEITTHADHVSLELRQYMVDAQGRQQATGETKTVKGRYLVGADGANSFVRQHLNLPWTDLGFNESWVVLDLKQKGPVHYEFDNGQICDPKRPLCLFQLGKSHRRFEYMVMPGEDRETLLRPEHAWETIRPWMAPDDADLIRQIIYTFKSGLASQWSKDRVFLVGDAAHLMPPFLGQGMCSGVRDAKNLAWKLDLVLKDKADAALLETYQQERSPHVKEIIDLAVQVGKISCMVDPEAAEARDQAFRDGAVPPPPPFPILRDGLIDHSAEAHSVTGELGPQGQVRHLGKEGRCDDVLGLGWQLISNFDVDELLSDGSRELLQLLETRVIRPIPVVDEPNVADAVVDIDGTYFRYFSANNVSAILVRPDFYVFGGVQDKADIDALILRLRDGFSKRND</sequence>
<dbReference type="Proteomes" id="UP000253628">
    <property type="component" value="Unassembled WGS sequence"/>
</dbReference>
<proteinExistence type="predicted"/>
<organism evidence="3 4">
    <name type="scientific">Eoetvoesiella caeni</name>
    <dbReference type="NCBI Taxonomy" id="645616"/>
    <lineage>
        <taxon>Bacteria</taxon>
        <taxon>Pseudomonadati</taxon>
        <taxon>Pseudomonadota</taxon>
        <taxon>Betaproteobacteria</taxon>
        <taxon>Burkholderiales</taxon>
        <taxon>Alcaligenaceae</taxon>
        <taxon>Eoetvoesiella</taxon>
    </lineage>
</organism>
<dbReference type="PRINTS" id="PR00420">
    <property type="entry name" value="RNGMNOXGNASE"/>
</dbReference>
<keyword evidence="4" id="KW-1185">Reference proteome</keyword>
<dbReference type="InterPro" id="IPR050631">
    <property type="entry name" value="PheA/TfdB_FAD_monoxygenase"/>
</dbReference>
<keyword evidence="1" id="KW-0560">Oxidoreductase</keyword>
<dbReference type="Gene3D" id="3.30.9.10">
    <property type="entry name" value="D-Amino Acid Oxidase, subunit A, domain 2"/>
    <property type="match status" value="1"/>
</dbReference>
<dbReference type="EMBL" id="QNRQ01000005">
    <property type="protein sequence ID" value="RBP39512.1"/>
    <property type="molecule type" value="Genomic_DNA"/>
</dbReference>
<comment type="caution">
    <text evidence="3">The sequence shown here is derived from an EMBL/GenBank/DDBJ whole genome shotgun (WGS) entry which is preliminary data.</text>
</comment>
<dbReference type="OrthoDB" id="3443359at2"/>
<dbReference type="SUPFAM" id="SSF51905">
    <property type="entry name" value="FAD/NAD(P)-binding domain"/>
    <property type="match status" value="1"/>
</dbReference>
<dbReference type="GO" id="GO:0019622">
    <property type="term" value="P:3-(3-hydroxy)phenylpropionate catabolic process"/>
    <property type="evidence" value="ECO:0007669"/>
    <property type="project" value="TreeGrafter"/>
</dbReference>
<dbReference type="InterPro" id="IPR002938">
    <property type="entry name" value="FAD-bd"/>
</dbReference>
<feature type="domain" description="FAD-binding" evidence="2">
    <location>
        <begin position="7"/>
        <end position="354"/>
    </location>
</feature>